<keyword evidence="5" id="KW-0539">Nucleus</keyword>
<accession>A0A9D4UML7</accession>
<dbReference type="GO" id="GO:1990414">
    <property type="term" value="P:replication-born double-strand break repair via sister chromatid exchange"/>
    <property type="evidence" value="ECO:0007669"/>
    <property type="project" value="TreeGrafter"/>
</dbReference>
<dbReference type="GO" id="GO:0007062">
    <property type="term" value="P:sister chromatid cohesion"/>
    <property type="evidence" value="ECO:0007669"/>
    <property type="project" value="InterPro"/>
</dbReference>
<proteinExistence type="inferred from homology"/>
<dbReference type="GO" id="GO:0007059">
    <property type="term" value="P:chromosome segregation"/>
    <property type="evidence" value="ECO:0007669"/>
    <property type="project" value="UniProtKB-KW"/>
</dbReference>
<organism evidence="10 11">
    <name type="scientific">Adiantum capillus-veneris</name>
    <name type="common">Maidenhair fern</name>
    <dbReference type="NCBI Taxonomy" id="13818"/>
    <lineage>
        <taxon>Eukaryota</taxon>
        <taxon>Viridiplantae</taxon>
        <taxon>Streptophyta</taxon>
        <taxon>Embryophyta</taxon>
        <taxon>Tracheophyta</taxon>
        <taxon>Polypodiopsida</taxon>
        <taxon>Polypodiidae</taxon>
        <taxon>Polypodiales</taxon>
        <taxon>Pteridineae</taxon>
        <taxon>Pteridaceae</taxon>
        <taxon>Vittarioideae</taxon>
        <taxon>Adiantum</taxon>
    </lineage>
</organism>
<evidence type="ECO:0000259" key="9">
    <source>
        <dbReference type="Pfam" id="PF04825"/>
    </source>
</evidence>
<dbReference type="PANTHER" id="PTHR12585">
    <property type="entry name" value="SCC1 / RAD21 FAMILY MEMBER"/>
    <property type="match status" value="1"/>
</dbReference>
<dbReference type="GO" id="GO:0008278">
    <property type="term" value="C:cohesin complex"/>
    <property type="evidence" value="ECO:0007669"/>
    <property type="project" value="InterPro"/>
</dbReference>
<dbReference type="EMBL" id="JABFUD020000014">
    <property type="protein sequence ID" value="KAI5070394.1"/>
    <property type="molecule type" value="Genomic_DNA"/>
</dbReference>
<dbReference type="Proteomes" id="UP000886520">
    <property type="component" value="Chromosome 14"/>
</dbReference>
<dbReference type="SUPFAM" id="SSF46785">
    <property type="entry name" value="Winged helix' DNA-binding domain"/>
    <property type="match status" value="1"/>
</dbReference>
<dbReference type="PANTHER" id="PTHR12585:SF69">
    <property type="entry name" value="FI11703P"/>
    <property type="match status" value="1"/>
</dbReference>
<dbReference type="FunFam" id="1.10.10.580:FF:000002">
    <property type="entry name" value="Sister chromatid cohesion 1 protein 4"/>
    <property type="match status" value="1"/>
</dbReference>
<dbReference type="GO" id="GO:0005634">
    <property type="term" value="C:nucleus"/>
    <property type="evidence" value="ECO:0007669"/>
    <property type="project" value="UniProtKB-SubCell"/>
</dbReference>
<evidence type="ECO:0000256" key="5">
    <source>
        <dbReference type="ARBA" id="ARBA00023242"/>
    </source>
</evidence>
<feature type="compositionally biased region" description="Low complexity" evidence="7">
    <location>
        <begin position="193"/>
        <end position="202"/>
    </location>
</feature>
<feature type="region of interest" description="Disordered" evidence="7">
    <location>
        <begin position="193"/>
        <end position="217"/>
    </location>
</feature>
<sequence length="1526" mass="165565">MFYSQFILAKKGPLGTIWIAAHLERKLRKNQVAETDIGVTVDSILFPEVPIALRLSGHLLLGVVRIYSRQVNYLFNDCSETLGKIKQAFHSAAVDLPPEATTAPFHTITLPETFDFDELELVPDSESSFLHLNGNFVDQHVTTREQITLQDTVDHNPYLGSSQFGLDERFGDGGYVSLGFDFDEDFLADKARSASGASTSSTLPKEDRTLPPVGDESNSELLFKENVAGPSVGCEHEVTLMEIDNHHEPVNSGCHEVDLLGERAKAVLGIPERDNCPNNLVQAISIDRVIEHADVQVAPRKELDFTYKNHDTPGFQPYTPRALEACTPDLNQEYCPPDEPSTPALVDETSLPMHKEFTVDNAGRISPSFAGHPERIVASETLPGSLPAHQIPSPWASSTNLAIRSPSSASFQGFTLQQAANSNEINGVWSTESENVVKGNAAAVNSVMDYAQGHSVKENAAAVSTAFPSFAQQAFLQQSMTDVLHEGSRFPENASDCLRIAAGASSPQSNSTLLPSVSSQWGNTSNYVENAAAATSVTENFQVPLVKENTSAACIAFPSFPQQTFLQQSRTDVVHQGPKFPENASSSFGIASGASLPQSNSASLMMVNNQQDNTSNHENAAAVSSVMDNAHVQSIKDHAAAMSTPKFPVYASDSLEIAYGASLPQSNSSLLSSMHSQWGNSTNHDVNVTAKTPVMESAQLPSVEENAAAVSTAFPSFLQKPVSQHSRADVLPGGSQFLTNASDSFLMPSGASLAQSNGNLLSSVNSQRATPSSAVVSAHFQQQGLPVGPYNSQTLVGVGTGTPGFQPPSMLLSTMTGGQGSIGPFTSPTCVSPSLSARTGSYSPMENVLPSRHMEHMAVEKNSAAIEGSLLQPTAQQCNASQLGVNASLMLPMAVEECETLRSAYNRQDRSASFPLLQEGMSHDRMPGLELDRNKFHSHIIGGATKEFLLPEFDKTPGLRVETPFPTPRTSVLSIPNFNSIPGDDDVLASILGRRTQAFNVVSTPIAQKPPKSRAVSKRPRLLSRATPKRRKVELDSMAVLHGDVIRQQLASADDIRRERRKAPCTRREVWGFLRECEGQENFDEPTLPEISSDLLDLYHDVLHGHESRPRPLTGAAEAKQAALEAVREDCSELDNAEDTDLLAHYVKRISMKDACPSEAVGTTENLLPENTAKQVSANEDACLNQGMGNVETCLLDKGLELPKGAVEDETAVLQNPFGGLMQAGGAETVRAEEPSAIEVGTEVLDRKEGQAVSFPDAEVKEDTRNKDVMETRTEEQGAQGSELQRELETLLVSGFSEGDTSRGVVDQGVVQQDIVGMEEQDLPSVDLDKQASHEGEIVSPKEDANSEALCIPSGGKDAALMPVYQATGVDIGDTEEEEVKTTKSVVFEEETHQHSNDEEMAAAEPEGDTDFLDDDNDVAYAEIDYSSDEQDVSIQDDSGWSTRSRNVGKYLKTVFQEMESSSKRLDQRATLGLERLLARRTRREAARMFFETLVLKTKDYIHVEQNVPFQEILLYPNTKLMKTEF</sequence>
<dbReference type="InterPro" id="IPR006909">
    <property type="entry name" value="Rad21/Rec8_C_eu"/>
</dbReference>
<keyword evidence="4" id="KW-0159">Chromosome partition</keyword>
<dbReference type="Pfam" id="PF04824">
    <property type="entry name" value="Rad21_Rec8"/>
    <property type="match status" value="1"/>
</dbReference>
<keyword evidence="3" id="KW-0498">Mitosis</keyword>
<dbReference type="GO" id="GO:0003682">
    <property type="term" value="F:chromatin binding"/>
    <property type="evidence" value="ECO:0007669"/>
    <property type="project" value="TreeGrafter"/>
</dbReference>
<comment type="subunit">
    <text evidence="6">Component of the cohesin complex.</text>
</comment>
<dbReference type="InterPro" id="IPR036390">
    <property type="entry name" value="WH_DNA-bd_sf"/>
</dbReference>
<feature type="domain" description="Rad21/Rec8-like protein N-terminal" evidence="9">
    <location>
        <begin position="1"/>
        <end position="101"/>
    </location>
</feature>
<evidence type="ECO:0000256" key="7">
    <source>
        <dbReference type="SAM" id="MobiDB-lite"/>
    </source>
</evidence>
<name>A0A9D4UML7_ADICA</name>
<dbReference type="CDD" id="cd21793">
    <property type="entry name" value="Rad21_Rec8_M_AtSYN1-like"/>
    <property type="match status" value="1"/>
</dbReference>
<evidence type="ECO:0000259" key="8">
    <source>
        <dbReference type="Pfam" id="PF04824"/>
    </source>
</evidence>
<gene>
    <name evidence="10" type="ORF">GOP47_0014737</name>
</gene>
<evidence type="ECO:0000256" key="3">
    <source>
        <dbReference type="ARBA" id="ARBA00022776"/>
    </source>
</evidence>
<dbReference type="OrthoDB" id="10071381at2759"/>
<evidence type="ECO:0000313" key="10">
    <source>
        <dbReference type="EMBL" id="KAI5070394.1"/>
    </source>
</evidence>
<keyword evidence="3" id="KW-0131">Cell cycle</keyword>
<comment type="similarity">
    <text evidence="2">Belongs to the rad21 family.</text>
</comment>
<keyword evidence="3" id="KW-0132">Cell division</keyword>
<evidence type="ECO:0008006" key="12">
    <source>
        <dbReference type="Google" id="ProtNLM"/>
    </source>
</evidence>
<dbReference type="InterPro" id="IPR023093">
    <property type="entry name" value="ScpA-like_C"/>
</dbReference>
<keyword evidence="11" id="KW-1185">Reference proteome</keyword>
<comment type="caution">
    <text evidence="10">The sequence shown here is derived from an EMBL/GenBank/DDBJ whole genome shotgun (WGS) entry which is preliminary data.</text>
</comment>
<evidence type="ECO:0000256" key="1">
    <source>
        <dbReference type="ARBA" id="ARBA00004123"/>
    </source>
</evidence>
<dbReference type="InterPro" id="IPR006910">
    <property type="entry name" value="Rad21_Rec8_N"/>
</dbReference>
<evidence type="ECO:0000256" key="2">
    <source>
        <dbReference type="ARBA" id="ARBA00009870"/>
    </source>
</evidence>
<evidence type="ECO:0000256" key="6">
    <source>
        <dbReference type="ARBA" id="ARBA00064543"/>
    </source>
</evidence>
<protein>
    <recommendedName>
        <fullName evidence="12">Sister chromatid cohesion 1 protein 3</fullName>
    </recommendedName>
</protein>
<reference evidence="10" key="1">
    <citation type="submission" date="2021-01" db="EMBL/GenBank/DDBJ databases">
        <title>Adiantum capillus-veneris genome.</title>
        <authorList>
            <person name="Fang Y."/>
            <person name="Liao Q."/>
        </authorList>
    </citation>
    <scope>NUCLEOTIDE SEQUENCE</scope>
    <source>
        <strain evidence="10">H3</strain>
        <tissue evidence="10">Leaf</tissue>
    </source>
</reference>
<comment type="subcellular location">
    <subcellularLocation>
        <location evidence="1">Nucleus</location>
    </subcellularLocation>
</comment>
<evidence type="ECO:0000256" key="4">
    <source>
        <dbReference type="ARBA" id="ARBA00022829"/>
    </source>
</evidence>
<dbReference type="Pfam" id="PF04825">
    <property type="entry name" value="Rad21_Rec8_N"/>
    <property type="match status" value="1"/>
</dbReference>
<evidence type="ECO:0000313" key="11">
    <source>
        <dbReference type="Proteomes" id="UP000886520"/>
    </source>
</evidence>
<feature type="domain" description="Rad21/Rec8-like protein C-terminal eukaryotic" evidence="8">
    <location>
        <begin position="1474"/>
        <end position="1520"/>
    </location>
</feature>
<dbReference type="InterPro" id="IPR039781">
    <property type="entry name" value="Rad21/Rec8-like"/>
</dbReference>
<dbReference type="Gene3D" id="1.10.10.580">
    <property type="entry name" value="Structural maintenance of chromosome 1. Chain E"/>
    <property type="match status" value="1"/>
</dbReference>